<gene>
    <name evidence="5" type="ORF">M0812_23284</name>
</gene>
<dbReference type="PANTHER" id="PTHR12718">
    <property type="entry name" value="CELL CYCLE CONTROL PROTEIN CWF15"/>
    <property type="match status" value="1"/>
</dbReference>
<sequence length="263" mass="30905">MSLSARPQWKAAKAGDDTRGNVSFVKSGVIQVRSLPQQQTLKFRVPKPQIQKKQKKDKNKNNEFDLFQNKKPFLMLTSSQKDKSNKVQKKKILDILGTGSSSSSGDSDSENEKEKNKDQDEEEEFESLLQKYQDLDKDDSTDSNSSEQSGEESTDSEDEEALLMKELEKLKKEKEEKKRLEEERKLKEMEKQQNNEILDGNQLLNLMNKTEEKKKDKFTIKRRWDEDVVFSNTIEDEPKKRKRVINDTIRNDYHIKFMNRYLK</sequence>
<reference evidence="5" key="1">
    <citation type="submission" date="2022-08" db="EMBL/GenBank/DDBJ databases">
        <title>Novel sulphate-reducing endosymbionts in the free-living metamonad Anaeramoeba.</title>
        <authorList>
            <person name="Jerlstrom-Hultqvist J."/>
            <person name="Cepicka I."/>
            <person name="Gallot-Lavallee L."/>
            <person name="Salas-Leiva D."/>
            <person name="Curtis B.A."/>
            <person name="Zahonova K."/>
            <person name="Pipaliya S."/>
            <person name="Dacks J."/>
            <person name="Roger A.J."/>
        </authorList>
    </citation>
    <scope>NUCLEOTIDE SEQUENCE</scope>
    <source>
        <strain evidence="5">Busselton2</strain>
    </source>
</reference>
<feature type="region of interest" description="Disordered" evidence="4">
    <location>
        <begin position="40"/>
        <end position="178"/>
    </location>
</feature>
<dbReference type="AlphaFoldDB" id="A0AAV7YNJ8"/>
<feature type="region of interest" description="Disordered" evidence="4">
    <location>
        <begin position="183"/>
        <end position="202"/>
    </location>
</feature>
<comment type="caution">
    <text evidence="5">The sequence shown here is derived from an EMBL/GenBank/DDBJ whole genome shotgun (WGS) entry which is preliminary data.</text>
</comment>
<evidence type="ECO:0000256" key="1">
    <source>
        <dbReference type="ARBA" id="ARBA00006644"/>
    </source>
</evidence>
<dbReference type="Pfam" id="PF04889">
    <property type="entry name" value="Cwf_Cwc_15"/>
    <property type="match status" value="1"/>
</dbReference>
<evidence type="ECO:0000313" key="5">
    <source>
        <dbReference type="EMBL" id="KAJ3430282.1"/>
    </source>
</evidence>
<name>A0AAV7YNJ8_9EUKA</name>
<evidence type="ECO:0000256" key="2">
    <source>
        <dbReference type="ARBA" id="ARBA00022664"/>
    </source>
</evidence>
<proteinExistence type="inferred from homology"/>
<accession>A0AAV7YNJ8</accession>
<evidence type="ECO:0000256" key="4">
    <source>
        <dbReference type="SAM" id="MobiDB-lite"/>
    </source>
</evidence>
<feature type="compositionally biased region" description="Basic and acidic residues" evidence="4">
    <location>
        <begin position="162"/>
        <end position="178"/>
    </location>
</feature>
<dbReference type="PANTHER" id="PTHR12718:SF2">
    <property type="entry name" value="SPLICEOSOME-ASSOCIATED PROTEIN CWC15 HOMOLOG"/>
    <property type="match status" value="1"/>
</dbReference>
<feature type="compositionally biased region" description="Acidic residues" evidence="4">
    <location>
        <begin position="149"/>
        <end position="161"/>
    </location>
</feature>
<dbReference type="GO" id="GO:0071013">
    <property type="term" value="C:catalytic step 2 spliceosome"/>
    <property type="evidence" value="ECO:0007669"/>
    <property type="project" value="TreeGrafter"/>
</dbReference>
<keyword evidence="3" id="KW-0508">mRNA splicing</keyword>
<keyword evidence="2" id="KW-0507">mRNA processing</keyword>
<dbReference type="GO" id="GO:0045292">
    <property type="term" value="P:mRNA cis splicing, via spliceosome"/>
    <property type="evidence" value="ECO:0007669"/>
    <property type="project" value="TreeGrafter"/>
</dbReference>
<dbReference type="Proteomes" id="UP001146793">
    <property type="component" value="Unassembled WGS sequence"/>
</dbReference>
<comment type="similarity">
    <text evidence="1">Belongs to the CWC15 family.</text>
</comment>
<organism evidence="5 6">
    <name type="scientific">Anaeramoeba flamelloides</name>
    <dbReference type="NCBI Taxonomy" id="1746091"/>
    <lineage>
        <taxon>Eukaryota</taxon>
        <taxon>Metamonada</taxon>
        <taxon>Anaeramoebidae</taxon>
        <taxon>Anaeramoeba</taxon>
    </lineage>
</organism>
<dbReference type="GO" id="GO:0003723">
    <property type="term" value="F:RNA binding"/>
    <property type="evidence" value="ECO:0007669"/>
    <property type="project" value="TreeGrafter"/>
</dbReference>
<protein>
    <submittedName>
        <fullName evidence="5">Spliceosome-associated protein cwc15</fullName>
    </submittedName>
</protein>
<dbReference type="EMBL" id="JANTQA010000051">
    <property type="protein sequence ID" value="KAJ3430282.1"/>
    <property type="molecule type" value="Genomic_DNA"/>
</dbReference>
<evidence type="ECO:0000256" key="3">
    <source>
        <dbReference type="ARBA" id="ARBA00023187"/>
    </source>
</evidence>
<feature type="region of interest" description="Disordered" evidence="4">
    <location>
        <begin position="1"/>
        <end position="20"/>
    </location>
</feature>
<evidence type="ECO:0000313" key="6">
    <source>
        <dbReference type="Proteomes" id="UP001146793"/>
    </source>
</evidence>
<dbReference type="InterPro" id="IPR006973">
    <property type="entry name" value="Cwf_Cwc_15"/>
</dbReference>
<feature type="compositionally biased region" description="Basic and acidic residues" evidence="4">
    <location>
        <begin position="183"/>
        <end position="193"/>
    </location>
</feature>